<dbReference type="PANTHER" id="PTHR10948:SF23">
    <property type="entry name" value="TRANSPOSASE INSI FOR INSERTION SEQUENCE ELEMENT IS30A-RELATED"/>
    <property type="match status" value="1"/>
</dbReference>
<dbReference type="AlphaFoldDB" id="A0A430KMP3"/>
<dbReference type="EMBL" id="RQXW01000019">
    <property type="protein sequence ID" value="RTE64633.1"/>
    <property type="molecule type" value="Genomic_DNA"/>
</dbReference>
<protein>
    <submittedName>
        <fullName evidence="1">IS30 family transposase</fullName>
    </submittedName>
</protein>
<comment type="caution">
    <text evidence="1">The sequence shown here is derived from an EMBL/GenBank/DDBJ whole genome shotgun (WGS) entry which is preliminary data.</text>
</comment>
<evidence type="ECO:0000313" key="1">
    <source>
        <dbReference type="EMBL" id="RTE64633.1"/>
    </source>
</evidence>
<gene>
    <name evidence="1" type="ORF">EH243_16135</name>
</gene>
<dbReference type="Proteomes" id="UP000283087">
    <property type="component" value="Unassembled WGS sequence"/>
</dbReference>
<dbReference type="InterPro" id="IPR051917">
    <property type="entry name" value="Transposase-Integrase"/>
</dbReference>
<organism evidence="1 2">
    <name type="scientific">Amphritea opalescens</name>
    <dbReference type="NCBI Taxonomy" id="2490544"/>
    <lineage>
        <taxon>Bacteria</taxon>
        <taxon>Pseudomonadati</taxon>
        <taxon>Pseudomonadota</taxon>
        <taxon>Gammaproteobacteria</taxon>
        <taxon>Oceanospirillales</taxon>
        <taxon>Oceanospirillaceae</taxon>
        <taxon>Amphritea</taxon>
    </lineage>
</organism>
<dbReference type="PANTHER" id="PTHR10948">
    <property type="entry name" value="TRANSPOSASE"/>
    <property type="match status" value="1"/>
</dbReference>
<dbReference type="NCBIfam" id="NF033563">
    <property type="entry name" value="transpos_IS30"/>
    <property type="match status" value="1"/>
</dbReference>
<dbReference type="GO" id="GO:0004803">
    <property type="term" value="F:transposase activity"/>
    <property type="evidence" value="ECO:0007669"/>
    <property type="project" value="TreeGrafter"/>
</dbReference>
<reference evidence="1 2" key="1">
    <citation type="submission" date="2018-11" db="EMBL/GenBank/DDBJ databases">
        <title>The draft genome sequence of Amphritea opalescens ANRC-JH13T.</title>
        <authorList>
            <person name="Fang Z."/>
            <person name="Zhang Y."/>
            <person name="Han X."/>
        </authorList>
    </citation>
    <scope>NUCLEOTIDE SEQUENCE [LARGE SCALE GENOMIC DNA]</scope>
    <source>
        <strain evidence="1 2">ANRC-JH13</strain>
    </source>
</reference>
<proteinExistence type="predicted"/>
<dbReference type="OrthoDB" id="9803231at2"/>
<accession>A0A430KMP3</accession>
<sequence length="121" mass="13975">MAAKYKILALTVEYVELGLSLHWSPEQISGVGHLIDMPVSHERIYRYIAGNKSAGRTLYNALRQGHKRYRRGVNTKRCVIPDPRLIDERPEVVENKERFGDWEVTVLGKPRHWGTRHAGRT</sequence>
<evidence type="ECO:0000313" key="2">
    <source>
        <dbReference type="Proteomes" id="UP000283087"/>
    </source>
</evidence>
<dbReference type="GO" id="GO:0032196">
    <property type="term" value="P:transposition"/>
    <property type="evidence" value="ECO:0007669"/>
    <property type="project" value="TreeGrafter"/>
</dbReference>
<dbReference type="InterPro" id="IPR053392">
    <property type="entry name" value="Transposase_IS30-like"/>
</dbReference>
<keyword evidence="2" id="KW-1185">Reference proteome</keyword>
<name>A0A430KMP3_9GAMM</name>
<dbReference type="GO" id="GO:0005829">
    <property type="term" value="C:cytosol"/>
    <property type="evidence" value="ECO:0007669"/>
    <property type="project" value="TreeGrafter"/>
</dbReference>